<protein>
    <recommendedName>
        <fullName evidence="3">Reverse transcriptase domain-containing protein</fullName>
    </recommendedName>
</protein>
<proteinExistence type="predicted"/>
<dbReference type="Proteomes" id="UP001431783">
    <property type="component" value="Unassembled WGS sequence"/>
</dbReference>
<evidence type="ECO:0000313" key="1">
    <source>
        <dbReference type="EMBL" id="KAK9882631.1"/>
    </source>
</evidence>
<sequence length="111" mass="12692">LAQWTAILTEKTSSTTILYDRKIIFSRDCHFAVEHREATSTPSEKKSGVLQGSILGLLLYINYTSHILENRNTTIAYFADESVLLASHENVETTSENMQQHLNDLAKWHRK</sequence>
<feature type="non-terminal residue" evidence="1">
    <location>
        <position position="1"/>
    </location>
</feature>
<evidence type="ECO:0000313" key="2">
    <source>
        <dbReference type="Proteomes" id="UP001431783"/>
    </source>
</evidence>
<name>A0AAW1US40_9CUCU</name>
<organism evidence="1 2">
    <name type="scientific">Henosepilachna vigintioctopunctata</name>
    <dbReference type="NCBI Taxonomy" id="420089"/>
    <lineage>
        <taxon>Eukaryota</taxon>
        <taxon>Metazoa</taxon>
        <taxon>Ecdysozoa</taxon>
        <taxon>Arthropoda</taxon>
        <taxon>Hexapoda</taxon>
        <taxon>Insecta</taxon>
        <taxon>Pterygota</taxon>
        <taxon>Neoptera</taxon>
        <taxon>Endopterygota</taxon>
        <taxon>Coleoptera</taxon>
        <taxon>Polyphaga</taxon>
        <taxon>Cucujiformia</taxon>
        <taxon>Coccinelloidea</taxon>
        <taxon>Coccinellidae</taxon>
        <taxon>Epilachninae</taxon>
        <taxon>Epilachnini</taxon>
        <taxon>Henosepilachna</taxon>
    </lineage>
</organism>
<dbReference type="AlphaFoldDB" id="A0AAW1US40"/>
<dbReference type="EMBL" id="JARQZJ010000079">
    <property type="protein sequence ID" value="KAK9882631.1"/>
    <property type="molecule type" value="Genomic_DNA"/>
</dbReference>
<gene>
    <name evidence="1" type="ORF">WA026_022500</name>
</gene>
<comment type="caution">
    <text evidence="1">The sequence shown here is derived from an EMBL/GenBank/DDBJ whole genome shotgun (WGS) entry which is preliminary data.</text>
</comment>
<accession>A0AAW1US40</accession>
<evidence type="ECO:0008006" key="3">
    <source>
        <dbReference type="Google" id="ProtNLM"/>
    </source>
</evidence>
<keyword evidence="2" id="KW-1185">Reference proteome</keyword>
<reference evidence="1 2" key="1">
    <citation type="submission" date="2023-03" db="EMBL/GenBank/DDBJ databases">
        <title>Genome insight into feeding habits of ladybird beetles.</title>
        <authorList>
            <person name="Li H.-S."/>
            <person name="Huang Y.-H."/>
            <person name="Pang H."/>
        </authorList>
    </citation>
    <scope>NUCLEOTIDE SEQUENCE [LARGE SCALE GENOMIC DNA]</scope>
    <source>
        <strain evidence="1">SYSU_2023b</strain>
        <tissue evidence="1">Whole body</tissue>
    </source>
</reference>